<dbReference type="STRING" id="520822.A0A151HZ17"/>
<dbReference type="EMBL" id="KQ976705">
    <property type="protein sequence ID" value="KYM77080.1"/>
    <property type="molecule type" value="Genomic_DNA"/>
</dbReference>
<name>A0A151HZ17_9HYME</name>
<dbReference type="Proteomes" id="UP000078540">
    <property type="component" value="Unassembled WGS sequence"/>
</dbReference>
<feature type="non-terminal residue" evidence="1">
    <location>
        <position position="1"/>
    </location>
</feature>
<evidence type="ECO:0000313" key="2">
    <source>
        <dbReference type="Proteomes" id="UP000078540"/>
    </source>
</evidence>
<dbReference type="PANTHER" id="PTHR47331:SF1">
    <property type="entry name" value="GAG-LIKE PROTEIN"/>
    <property type="match status" value="1"/>
</dbReference>
<proteinExistence type="predicted"/>
<gene>
    <name evidence="1" type="ORF">ALC53_12500</name>
</gene>
<dbReference type="AlphaFoldDB" id="A0A151HZ17"/>
<organism evidence="1 2">
    <name type="scientific">Atta colombica</name>
    <dbReference type="NCBI Taxonomy" id="520822"/>
    <lineage>
        <taxon>Eukaryota</taxon>
        <taxon>Metazoa</taxon>
        <taxon>Ecdysozoa</taxon>
        <taxon>Arthropoda</taxon>
        <taxon>Hexapoda</taxon>
        <taxon>Insecta</taxon>
        <taxon>Pterygota</taxon>
        <taxon>Neoptera</taxon>
        <taxon>Endopterygota</taxon>
        <taxon>Hymenoptera</taxon>
        <taxon>Apocrita</taxon>
        <taxon>Aculeata</taxon>
        <taxon>Formicoidea</taxon>
        <taxon>Formicidae</taxon>
        <taxon>Myrmicinae</taxon>
        <taxon>Atta</taxon>
    </lineage>
</organism>
<accession>A0A151HZ17</accession>
<evidence type="ECO:0000313" key="1">
    <source>
        <dbReference type="EMBL" id="KYM77080.1"/>
    </source>
</evidence>
<protein>
    <submittedName>
        <fullName evidence="1">Uncharacterized protein</fullName>
    </submittedName>
</protein>
<keyword evidence="2" id="KW-1185">Reference proteome</keyword>
<reference evidence="1 2" key="1">
    <citation type="submission" date="2015-09" db="EMBL/GenBank/DDBJ databases">
        <title>Atta colombica WGS genome.</title>
        <authorList>
            <person name="Nygaard S."/>
            <person name="Hu H."/>
            <person name="Boomsma J."/>
            <person name="Zhang G."/>
        </authorList>
    </citation>
    <scope>NUCLEOTIDE SEQUENCE [LARGE SCALE GENOMIC DNA]</scope>
    <source>
        <strain evidence="1">Treedump-2</strain>
        <tissue evidence="1">Whole body</tissue>
    </source>
</reference>
<sequence length="572" mass="66060">IPVVFLGRDKFDFPCNIRLTDLRFHISLDIDLLIGAELFWNLICVGQIKSSDKHSTLYLHKQTMEENICERHFLDNVSQNSQDRYYELIIVIFGIASASFLIIRCLKHLVEQHARQFTRGSACVLRDIYVDDSKWTSNCPELLKIDNHNRVPVIIRDNVADSCISRHAVELESCSILFGLLGSVIVIAKLILQSGLNPCDLINTERWWNGFPPEFLKWDEKHWPPIFTNLDNDLPAQRKIRVAASISHSCIVDDLLNIYHKICIIMYCLRLSKAHRAYVVSDFVSLTETSVLLSTVHGIIQKCIICFRLNLLPASRVNVSRPFSHCNVDYVGPLLFRERKRRNAQSYKSYVSLFVCFATKANHLELNIKDFLHELEISWCFISPNAPHFEGLWKATVKSAKYYMIWIVGKALLLSADPNDLAYLSPEYFLMHSNQPCSKCKISGMKATEFRQFLLYTGPVTSVFNFTDHALKKFVIRSENLYGPTFLYNMHTLIYLINDVRLRFSNRNESNLHGQYYLVENKFLQIHDSCNIVFLSSALDIFKCSELSSRIFSININKVQNVITCLSRIIYL</sequence>
<dbReference type="PANTHER" id="PTHR47331">
    <property type="entry name" value="PHD-TYPE DOMAIN-CONTAINING PROTEIN"/>
    <property type="match status" value="1"/>
</dbReference>